<gene>
    <name evidence="4" type="ORF">N788_13295</name>
</gene>
<comment type="caution">
    <text evidence="4">The sequence shown here is derived from an EMBL/GenBank/DDBJ whole genome shotgun (WGS) entry which is preliminary data.</text>
</comment>
<evidence type="ECO:0000313" key="4">
    <source>
        <dbReference type="EMBL" id="KFL36373.1"/>
    </source>
</evidence>
<dbReference type="PANTHER" id="PTHR44196:SF2">
    <property type="entry name" value="SHORT-CHAIN DEHYDROGENASE-RELATED"/>
    <property type="match status" value="1"/>
</dbReference>
<comment type="similarity">
    <text evidence="1 3">Belongs to the short-chain dehydrogenases/reductases (SDR) family.</text>
</comment>
<evidence type="ECO:0000256" key="1">
    <source>
        <dbReference type="ARBA" id="ARBA00006484"/>
    </source>
</evidence>
<evidence type="ECO:0000256" key="3">
    <source>
        <dbReference type="RuleBase" id="RU000363"/>
    </source>
</evidence>
<dbReference type="PATRIC" id="fig|1121014.3.peg.1718"/>
<keyword evidence="2" id="KW-0560">Oxidoreductase</keyword>
<dbReference type="STRING" id="1121014.N788_13295"/>
<dbReference type="CDD" id="cd05233">
    <property type="entry name" value="SDR_c"/>
    <property type="match status" value="1"/>
</dbReference>
<dbReference type="Proteomes" id="UP000029085">
    <property type="component" value="Unassembled WGS sequence"/>
</dbReference>
<accession>A0A087MHM0</accession>
<dbReference type="RefSeq" id="WP_034223887.1">
    <property type="nucleotide sequence ID" value="NZ_AVCJ01000018.1"/>
</dbReference>
<dbReference type="InterPro" id="IPR036291">
    <property type="entry name" value="NAD(P)-bd_dom_sf"/>
</dbReference>
<dbReference type="InterPro" id="IPR002347">
    <property type="entry name" value="SDR_fam"/>
</dbReference>
<sequence length="268" mass="28509">MPPSPSLPHALVTGASSGIGTDIAREYARRGKPLVLTARRLDRLEALAAELGKQVPCTVLAADLADPAAPEALFAQTLGRGIFVDTLVNNAGFGVPGRYLSADWKTHADSIQVLLTSVAHLTHLYLPAMEAAGRGRILNVASLAGLVPATAGHTLYGATKAWLIRFSETLDQESRGRGVYVTALCPGMTYTEFHDVNGMREKVSKLPKGIWLTSAEVARQGVEAVESGRVRLVTGRSNKLIAGLSKYLPDALARALLASKAKDFRDAD</sequence>
<reference evidence="5" key="1">
    <citation type="submission" date="2013-08" db="EMBL/GenBank/DDBJ databases">
        <title>Genome sequencing of Arenimonas donghaensis.</title>
        <authorList>
            <person name="Chen F."/>
            <person name="Wang G."/>
        </authorList>
    </citation>
    <scope>NUCLEOTIDE SEQUENCE [LARGE SCALE GENOMIC DNA]</scope>
    <source>
        <strain evidence="5">HO3-R19</strain>
    </source>
</reference>
<dbReference type="GO" id="GO:0016491">
    <property type="term" value="F:oxidoreductase activity"/>
    <property type="evidence" value="ECO:0007669"/>
    <property type="project" value="UniProtKB-KW"/>
</dbReference>
<dbReference type="SUPFAM" id="SSF51735">
    <property type="entry name" value="NAD(P)-binding Rossmann-fold domains"/>
    <property type="match status" value="1"/>
</dbReference>
<evidence type="ECO:0000313" key="5">
    <source>
        <dbReference type="Proteomes" id="UP000029085"/>
    </source>
</evidence>
<keyword evidence="5" id="KW-1185">Reference proteome</keyword>
<dbReference type="PRINTS" id="PR00080">
    <property type="entry name" value="SDRFAMILY"/>
</dbReference>
<name>A0A087MHM0_9GAMM</name>
<organism evidence="4 5">
    <name type="scientific">Arenimonas donghaensis DSM 18148 = HO3-R19</name>
    <dbReference type="NCBI Taxonomy" id="1121014"/>
    <lineage>
        <taxon>Bacteria</taxon>
        <taxon>Pseudomonadati</taxon>
        <taxon>Pseudomonadota</taxon>
        <taxon>Gammaproteobacteria</taxon>
        <taxon>Lysobacterales</taxon>
        <taxon>Lysobacteraceae</taxon>
        <taxon>Arenimonas</taxon>
    </lineage>
</organism>
<dbReference type="EMBL" id="AVCJ01000018">
    <property type="protein sequence ID" value="KFL36373.1"/>
    <property type="molecule type" value="Genomic_DNA"/>
</dbReference>
<dbReference type="PRINTS" id="PR00081">
    <property type="entry name" value="GDHRDH"/>
</dbReference>
<dbReference type="AlphaFoldDB" id="A0A087MHM0"/>
<dbReference type="PANTHER" id="PTHR44196">
    <property type="entry name" value="DEHYDROGENASE/REDUCTASE SDR FAMILY MEMBER 7B"/>
    <property type="match status" value="1"/>
</dbReference>
<evidence type="ECO:0008006" key="6">
    <source>
        <dbReference type="Google" id="ProtNLM"/>
    </source>
</evidence>
<evidence type="ECO:0000256" key="2">
    <source>
        <dbReference type="ARBA" id="ARBA00023002"/>
    </source>
</evidence>
<dbReference type="OrthoDB" id="9810734at2"/>
<reference evidence="4 5" key="2">
    <citation type="journal article" date="2015" name="Stand. Genomic Sci.">
        <title>High quality draft genomic sequence of Arenimonas donghaensis DSM 18148(T).</title>
        <authorList>
            <person name="Chen F."/>
            <person name="Wang H."/>
            <person name="Cao Y."/>
            <person name="Li X."/>
            <person name="Wang G."/>
        </authorList>
    </citation>
    <scope>NUCLEOTIDE SEQUENCE [LARGE SCALE GENOMIC DNA]</scope>
    <source>
        <strain evidence="4 5">HO3-R19</strain>
    </source>
</reference>
<dbReference type="PIRSF" id="PIRSF000126">
    <property type="entry name" value="11-beta-HSD1"/>
    <property type="match status" value="1"/>
</dbReference>
<dbReference type="Gene3D" id="3.40.50.720">
    <property type="entry name" value="NAD(P)-binding Rossmann-like Domain"/>
    <property type="match status" value="1"/>
</dbReference>
<proteinExistence type="inferred from homology"/>
<dbReference type="Pfam" id="PF00106">
    <property type="entry name" value="adh_short"/>
    <property type="match status" value="1"/>
</dbReference>
<protein>
    <recommendedName>
        <fullName evidence="6">Dehydrogenase</fullName>
    </recommendedName>
</protein>
<dbReference type="GO" id="GO:0016020">
    <property type="term" value="C:membrane"/>
    <property type="evidence" value="ECO:0007669"/>
    <property type="project" value="TreeGrafter"/>
</dbReference>